<dbReference type="Gene3D" id="3.40.50.300">
    <property type="entry name" value="P-loop containing nucleotide triphosphate hydrolases"/>
    <property type="match status" value="1"/>
</dbReference>
<dbReference type="Pfam" id="PF13671">
    <property type="entry name" value="AAA_33"/>
    <property type="match status" value="1"/>
</dbReference>
<dbReference type="AlphaFoldDB" id="A0A4Y9ZKX8"/>
<gene>
    <name evidence="1" type="ORF">EWM64_g8745</name>
</gene>
<dbReference type="InterPro" id="IPR027417">
    <property type="entry name" value="P-loop_NTPase"/>
</dbReference>
<sequence length="145" mass="16560">MSEPTQIADLGIDHSVVLILVGLIASGKSTFAEALQLHFPQFRRCNQDELGDRRCVETAARHSLQQGLSVCVDRTNADASQRAHWINIAREFPGTPIWVLFFDTPYYVHLRRTPPTTYVPHPLYLAALADQRRRIEPPHDPRRHN</sequence>
<protein>
    <recommendedName>
        <fullName evidence="3">P-loop containing nucleoside triphosphate hydrolase protein</fullName>
    </recommendedName>
</protein>
<comment type="caution">
    <text evidence="1">The sequence shown here is derived from an EMBL/GenBank/DDBJ whole genome shotgun (WGS) entry which is preliminary data.</text>
</comment>
<dbReference type="PANTHER" id="PTHR12083:SF9">
    <property type="entry name" value="BIFUNCTIONAL POLYNUCLEOTIDE PHOSPHATASE_KINASE"/>
    <property type="match status" value="1"/>
</dbReference>
<dbReference type="Proteomes" id="UP000298061">
    <property type="component" value="Unassembled WGS sequence"/>
</dbReference>
<evidence type="ECO:0000313" key="1">
    <source>
        <dbReference type="EMBL" id="TFY75265.1"/>
    </source>
</evidence>
<dbReference type="GO" id="GO:0003690">
    <property type="term" value="F:double-stranded DNA binding"/>
    <property type="evidence" value="ECO:0007669"/>
    <property type="project" value="TreeGrafter"/>
</dbReference>
<name>A0A4Y9ZKX8_9AGAM</name>
<evidence type="ECO:0008006" key="3">
    <source>
        <dbReference type="Google" id="ProtNLM"/>
    </source>
</evidence>
<organism evidence="1 2">
    <name type="scientific">Hericium alpestre</name>
    <dbReference type="NCBI Taxonomy" id="135208"/>
    <lineage>
        <taxon>Eukaryota</taxon>
        <taxon>Fungi</taxon>
        <taxon>Dikarya</taxon>
        <taxon>Basidiomycota</taxon>
        <taxon>Agaricomycotina</taxon>
        <taxon>Agaricomycetes</taxon>
        <taxon>Russulales</taxon>
        <taxon>Hericiaceae</taxon>
        <taxon>Hericium</taxon>
    </lineage>
</organism>
<dbReference type="OrthoDB" id="3512845at2759"/>
<proteinExistence type="predicted"/>
<dbReference type="EMBL" id="SFCI01001652">
    <property type="protein sequence ID" value="TFY75265.1"/>
    <property type="molecule type" value="Genomic_DNA"/>
</dbReference>
<dbReference type="GO" id="GO:0006281">
    <property type="term" value="P:DNA repair"/>
    <property type="evidence" value="ECO:0007669"/>
    <property type="project" value="TreeGrafter"/>
</dbReference>
<keyword evidence="2" id="KW-1185">Reference proteome</keyword>
<dbReference type="SUPFAM" id="SSF52540">
    <property type="entry name" value="P-loop containing nucleoside triphosphate hydrolases"/>
    <property type="match status" value="1"/>
</dbReference>
<dbReference type="GO" id="GO:0046404">
    <property type="term" value="F:ATP-dependent polydeoxyribonucleotide 5'-hydroxyl-kinase activity"/>
    <property type="evidence" value="ECO:0007669"/>
    <property type="project" value="TreeGrafter"/>
</dbReference>
<dbReference type="PANTHER" id="PTHR12083">
    <property type="entry name" value="BIFUNCTIONAL POLYNUCLEOTIDE PHOSPHATASE/KINASE"/>
    <property type="match status" value="1"/>
</dbReference>
<dbReference type="STRING" id="135208.A0A4Y9ZKX8"/>
<accession>A0A4Y9ZKX8</accession>
<feature type="non-terminal residue" evidence="1">
    <location>
        <position position="145"/>
    </location>
</feature>
<reference evidence="1 2" key="1">
    <citation type="submission" date="2019-02" db="EMBL/GenBank/DDBJ databases">
        <title>Genome sequencing of the rare red list fungi Hericium alpestre (H. flagellum).</title>
        <authorList>
            <person name="Buettner E."/>
            <person name="Kellner H."/>
        </authorList>
    </citation>
    <scope>NUCLEOTIDE SEQUENCE [LARGE SCALE GENOMIC DNA]</scope>
    <source>
        <strain evidence="1 2">DSM 108284</strain>
    </source>
</reference>
<dbReference type="GO" id="GO:0046403">
    <property type="term" value="F:polynucleotide 3'-phosphatase activity"/>
    <property type="evidence" value="ECO:0007669"/>
    <property type="project" value="TreeGrafter"/>
</dbReference>
<evidence type="ECO:0000313" key="2">
    <source>
        <dbReference type="Proteomes" id="UP000298061"/>
    </source>
</evidence>